<keyword evidence="5" id="KW-0472">Membrane</keyword>
<dbReference type="SUPFAM" id="SSF52540">
    <property type="entry name" value="P-loop containing nucleoside triphosphate hydrolases"/>
    <property type="match status" value="1"/>
</dbReference>
<evidence type="ECO:0000256" key="4">
    <source>
        <dbReference type="SAM" id="MobiDB-lite"/>
    </source>
</evidence>
<evidence type="ECO:0000313" key="9">
    <source>
        <dbReference type="Proteomes" id="UP001488805"/>
    </source>
</evidence>
<accession>A0AAW1EQB2</accession>
<keyword evidence="3" id="KW-0342">GTP-binding</keyword>
<keyword evidence="9" id="KW-1185">Reference proteome</keyword>
<comment type="similarity">
    <text evidence="1">Belongs to the TRAFAC class TrmE-Era-EngA-EngB-Septin-like GTPase superfamily. AIG1/Toc34/Toc159-like paraseptin GTPase family. IAN subfamily.</text>
</comment>
<feature type="compositionally biased region" description="Polar residues" evidence="4">
    <location>
        <begin position="87"/>
        <end position="97"/>
    </location>
</feature>
<dbReference type="Gene3D" id="3.40.220.10">
    <property type="entry name" value="Leucine Aminopeptidase, subunit E, domain 1"/>
    <property type="match status" value="1"/>
</dbReference>
<dbReference type="Pfam" id="PF23222">
    <property type="entry name" value="RRM_PARP14_1"/>
    <property type="match status" value="1"/>
</dbReference>
<evidence type="ECO:0000313" key="8">
    <source>
        <dbReference type="EMBL" id="KAK9524916.1"/>
    </source>
</evidence>
<dbReference type="EMBL" id="JBCEZU010000145">
    <property type="protein sequence ID" value="KAK9524916.1"/>
    <property type="molecule type" value="Genomic_DNA"/>
</dbReference>
<gene>
    <name evidence="8" type="ORF">VZT92_017275</name>
</gene>
<evidence type="ECO:0000256" key="5">
    <source>
        <dbReference type="SAM" id="Phobius"/>
    </source>
</evidence>
<dbReference type="CDD" id="cd01852">
    <property type="entry name" value="AIG1"/>
    <property type="match status" value="1"/>
</dbReference>
<dbReference type="InterPro" id="IPR027417">
    <property type="entry name" value="P-loop_NTPase"/>
</dbReference>
<dbReference type="Gene3D" id="3.40.50.300">
    <property type="entry name" value="P-loop containing nucleotide triphosphate hydrolases"/>
    <property type="match status" value="1"/>
</dbReference>
<dbReference type="AlphaFoldDB" id="A0AAW1EQB2"/>
<dbReference type="InterPro" id="IPR043472">
    <property type="entry name" value="Macro_dom-like"/>
</dbReference>
<dbReference type="PANTHER" id="PTHR10903:SF62">
    <property type="entry name" value="GTPASE IMAP FAMILY MEMBER 4-LIKE-RELATED"/>
    <property type="match status" value="1"/>
</dbReference>
<sequence>MAGVYRHPVFFECPGLLKEQEKRIETYFRVHRRSGGGDCALRRENDRIYSVAFVYPKDQQAVLQRSEHVVDGLVLTVRGSREPRPSQDPTAAVQSPQCIPDSTPPPSGEEYELRLDSHLLRYLKECPKAGKELEEALTSVACSAQLYPEEGRVLVSRLAQAGAAVGNWKAEVDKLFDGYMCHQRAAGQLDLEGSAEEILKAGDYISEQENLVLERTVSDMSPHLLAFLRKAYGGAGVLGDFLGVGGKVEIELRDTEVRFLSLSTDDLDETAKALQGEIKEVKIDVPNFSSVPTDLREKLKSKTNEMNQGQYRAQVVFGTDSMLSLLGHTKEVEELNEVVIQFILDESSVQSIVYLPFTELAQELPEVLQRHGFDYSGVTFYPITSASTPTVVLEGPSGKVNEVRNWLGLFLDSLLEDRVTTDQLGTVRYSKSPTGKDDFLNVARDLAPLSLSEVNTTVASYSQACDWPLQGISSGNAAPSDPGFQRGATGGAPEDGVHVDVIQETLESQQVDALVSPMVGHDPLSTRVGNTLCEMVGSQLTAGFRKEAGEETTPGDAVLVEGFSALPSNAVFFLNLVPWDEDPDGTPVQVLKLAVNIILSTCENRGFGSVALPLLGAGNALQFPESVVVRVLQEEVHAFKQNRGSRTPFLVRLVIPPTDEESSESFRYVQEAFQPDQVSTTRRIVLLGKTGSGKSNLANTIFGEKLFKTDHSPNSGTSECQAETKSVNGRSITLIDTPGFFDTDRSEEKMKAEIVNCITECAPGPHAFLIVLKVEKFTEHEQAVVTKICQYFSDDVLKHAVIVFTHGDGLHKGMKIEEFVSQNENLSDLVKKCGGRCHVVDNKHWKNNLQNSYRSNPVRVEDLLSTIDKMVMENNGGHYTNEVFQEVEKEIQMEEEHIKQNTSWGNLPQEEIRKQAKTRVSDRLLIQLAGTATGVVLGAFCGLAAMVGVVVTALHNCAGLMKLVKRAPAMAAAAAGGEAAGLAAGGVALGVTAAGVAAIGGVVGGIIGHEAAKEAETPWEAVEIVTNAVLNRGKAALKL</sequence>
<dbReference type="InterPro" id="IPR057051">
    <property type="entry name" value="PARP14_RPM_1"/>
</dbReference>
<keyword evidence="5" id="KW-1133">Transmembrane helix</keyword>
<evidence type="ECO:0000256" key="3">
    <source>
        <dbReference type="ARBA" id="ARBA00023134"/>
    </source>
</evidence>
<dbReference type="PROSITE" id="PS51720">
    <property type="entry name" value="G_AIG1"/>
    <property type="match status" value="1"/>
</dbReference>
<feature type="domain" description="AIG1-type G" evidence="7">
    <location>
        <begin position="679"/>
        <end position="888"/>
    </location>
</feature>
<evidence type="ECO:0000259" key="6">
    <source>
        <dbReference type="PROSITE" id="PS51154"/>
    </source>
</evidence>
<name>A0AAW1EQB2_ZOAVI</name>
<dbReference type="FunFam" id="3.40.50.300:FF:000366">
    <property type="entry name" value="GTPase, IMAP family member 2"/>
    <property type="match status" value="1"/>
</dbReference>
<dbReference type="GO" id="GO:0005525">
    <property type="term" value="F:GTP binding"/>
    <property type="evidence" value="ECO:0007669"/>
    <property type="project" value="UniProtKB-KW"/>
</dbReference>
<dbReference type="InterPro" id="IPR012677">
    <property type="entry name" value="Nucleotide-bd_a/b_plait_sf"/>
</dbReference>
<reference evidence="8 9" key="1">
    <citation type="journal article" date="2024" name="Genome Biol. Evol.">
        <title>Chromosome-level genome assembly of the viviparous eelpout Zoarces viviparus.</title>
        <authorList>
            <person name="Fuhrmann N."/>
            <person name="Brasseur M.V."/>
            <person name="Bakowski C.E."/>
            <person name="Podsiadlowski L."/>
            <person name="Prost S."/>
            <person name="Krehenwinkel H."/>
            <person name="Mayer C."/>
        </authorList>
    </citation>
    <scope>NUCLEOTIDE SEQUENCE [LARGE SCALE GENOMIC DNA]</scope>
    <source>
        <strain evidence="8">NO-MEL_2022_Ind0_liver</strain>
    </source>
</reference>
<feature type="region of interest" description="Disordered" evidence="4">
    <location>
        <begin position="476"/>
        <end position="495"/>
    </location>
</feature>
<dbReference type="InterPro" id="IPR002589">
    <property type="entry name" value="Macro_dom"/>
</dbReference>
<evidence type="ECO:0008006" key="10">
    <source>
        <dbReference type="Google" id="ProtNLM"/>
    </source>
</evidence>
<dbReference type="InterPro" id="IPR045058">
    <property type="entry name" value="GIMA/IAN/Toc"/>
</dbReference>
<dbReference type="InterPro" id="IPR006703">
    <property type="entry name" value="G_AIG1"/>
</dbReference>
<keyword evidence="2" id="KW-0547">Nucleotide-binding</keyword>
<proteinExistence type="inferred from homology"/>
<feature type="transmembrane region" description="Helical" evidence="5">
    <location>
        <begin position="924"/>
        <end position="954"/>
    </location>
</feature>
<organism evidence="8 9">
    <name type="scientific">Zoarces viviparus</name>
    <name type="common">Viviparous eelpout</name>
    <name type="synonym">Blennius viviparus</name>
    <dbReference type="NCBI Taxonomy" id="48416"/>
    <lineage>
        <taxon>Eukaryota</taxon>
        <taxon>Metazoa</taxon>
        <taxon>Chordata</taxon>
        <taxon>Craniata</taxon>
        <taxon>Vertebrata</taxon>
        <taxon>Euteleostomi</taxon>
        <taxon>Actinopterygii</taxon>
        <taxon>Neopterygii</taxon>
        <taxon>Teleostei</taxon>
        <taxon>Neoteleostei</taxon>
        <taxon>Acanthomorphata</taxon>
        <taxon>Eupercaria</taxon>
        <taxon>Perciformes</taxon>
        <taxon>Cottioidei</taxon>
        <taxon>Zoarcales</taxon>
        <taxon>Zoarcidae</taxon>
        <taxon>Zoarcinae</taxon>
        <taxon>Zoarces</taxon>
    </lineage>
</organism>
<protein>
    <recommendedName>
        <fullName evidence="10">AIG1-type G domain-containing protein</fullName>
    </recommendedName>
</protein>
<evidence type="ECO:0000256" key="1">
    <source>
        <dbReference type="ARBA" id="ARBA00008535"/>
    </source>
</evidence>
<keyword evidence="5" id="KW-0812">Transmembrane</keyword>
<dbReference type="PROSITE" id="PS51154">
    <property type="entry name" value="MACRO"/>
    <property type="match status" value="1"/>
</dbReference>
<evidence type="ECO:0000256" key="2">
    <source>
        <dbReference type="ARBA" id="ARBA00022741"/>
    </source>
</evidence>
<evidence type="ECO:0000259" key="7">
    <source>
        <dbReference type="PROSITE" id="PS51720"/>
    </source>
</evidence>
<dbReference type="SUPFAM" id="SSF52949">
    <property type="entry name" value="Macro domain-like"/>
    <property type="match status" value="1"/>
</dbReference>
<dbReference type="Gene3D" id="3.30.70.330">
    <property type="match status" value="1"/>
</dbReference>
<dbReference type="Pfam" id="PF04548">
    <property type="entry name" value="AIG1"/>
    <property type="match status" value="1"/>
</dbReference>
<comment type="caution">
    <text evidence="8">The sequence shown here is derived from an EMBL/GenBank/DDBJ whole genome shotgun (WGS) entry which is preliminary data.</text>
</comment>
<feature type="region of interest" description="Disordered" evidence="4">
    <location>
        <begin position="78"/>
        <end position="109"/>
    </location>
</feature>
<dbReference type="PANTHER" id="PTHR10903">
    <property type="entry name" value="GTPASE, IMAP FAMILY MEMBER-RELATED"/>
    <property type="match status" value="1"/>
</dbReference>
<dbReference type="Proteomes" id="UP001488805">
    <property type="component" value="Unassembled WGS sequence"/>
</dbReference>
<feature type="domain" description="Macro" evidence="6">
    <location>
        <begin position="486"/>
        <end position="674"/>
    </location>
</feature>